<dbReference type="InterPro" id="IPR012320">
    <property type="entry name" value="SHD_dom"/>
</dbReference>
<dbReference type="InterPro" id="IPR050431">
    <property type="entry name" value="Adaptor_comp_med_subunit"/>
</dbReference>
<evidence type="ECO:0000313" key="5">
    <source>
        <dbReference type="Proteomes" id="UP000235965"/>
    </source>
</evidence>
<dbReference type="Proteomes" id="UP000235965">
    <property type="component" value="Unassembled WGS sequence"/>
</dbReference>
<evidence type="ECO:0000256" key="1">
    <source>
        <dbReference type="ARBA" id="ARBA00022583"/>
    </source>
</evidence>
<feature type="region of interest" description="Disordered" evidence="2">
    <location>
        <begin position="1"/>
        <end position="72"/>
    </location>
</feature>
<dbReference type="PROSITE" id="PS51070">
    <property type="entry name" value="SHD"/>
    <property type="match status" value="1"/>
</dbReference>
<organism evidence="4 5">
    <name type="scientific">Cryptotermes secundus</name>
    <dbReference type="NCBI Taxonomy" id="105785"/>
    <lineage>
        <taxon>Eukaryota</taxon>
        <taxon>Metazoa</taxon>
        <taxon>Ecdysozoa</taxon>
        <taxon>Arthropoda</taxon>
        <taxon>Hexapoda</taxon>
        <taxon>Insecta</taxon>
        <taxon>Pterygota</taxon>
        <taxon>Neoptera</taxon>
        <taxon>Polyneoptera</taxon>
        <taxon>Dictyoptera</taxon>
        <taxon>Blattodea</taxon>
        <taxon>Blattoidea</taxon>
        <taxon>Termitoidae</taxon>
        <taxon>Kalotermitidae</taxon>
        <taxon>Cryptotermitinae</taxon>
        <taxon>Cryptotermes</taxon>
    </lineage>
</organism>
<reference evidence="4 5" key="1">
    <citation type="submission" date="2017-12" db="EMBL/GenBank/DDBJ databases">
        <title>Hemimetabolous genomes reveal molecular basis of termite eusociality.</title>
        <authorList>
            <person name="Harrison M.C."/>
            <person name="Jongepier E."/>
            <person name="Robertson H.M."/>
            <person name="Arning N."/>
            <person name="Bitard-Feildel T."/>
            <person name="Chao H."/>
            <person name="Childers C.P."/>
            <person name="Dinh H."/>
            <person name="Doddapaneni H."/>
            <person name="Dugan S."/>
            <person name="Gowin J."/>
            <person name="Greiner C."/>
            <person name="Han Y."/>
            <person name="Hu H."/>
            <person name="Hughes D.S.T."/>
            <person name="Huylmans A.-K."/>
            <person name="Kemena C."/>
            <person name="Kremer L.P.M."/>
            <person name="Lee S.L."/>
            <person name="Lopez-Ezquerra A."/>
            <person name="Mallet L."/>
            <person name="Monroy-Kuhn J.M."/>
            <person name="Moser A."/>
            <person name="Murali S.C."/>
            <person name="Muzny D.M."/>
            <person name="Otani S."/>
            <person name="Piulachs M.-D."/>
            <person name="Poelchau M."/>
            <person name="Qu J."/>
            <person name="Schaub F."/>
            <person name="Wada-Katsumata A."/>
            <person name="Worley K.C."/>
            <person name="Xie Q."/>
            <person name="Ylla G."/>
            <person name="Poulsen M."/>
            <person name="Gibbs R.A."/>
            <person name="Schal C."/>
            <person name="Richards S."/>
            <person name="Belles X."/>
            <person name="Korb J."/>
            <person name="Bornberg-Bauer E."/>
        </authorList>
    </citation>
    <scope>NUCLEOTIDE SEQUENCE [LARGE SCALE GENOMIC DNA]</scope>
    <source>
        <tissue evidence="4">Whole body</tissue>
    </source>
</reference>
<dbReference type="PANTHER" id="PTHR10529">
    <property type="entry name" value="AP COMPLEX SUBUNIT MU"/>
    <property type="match status" value="1"/>
</dbReference>
<accession>A0A2J7PG10</accession>
<dbReference type="STRING" id="105785.A0A2J7PG10"/>
<evidence type="ECO:0000313" key="4">
    <source>
        <dbReference type="EMBL" id="PNF15263.1"/>
    </source>
</evidence>
<evidence type="ECO:0000259" key="3">
    <source>
        <dbReference type="PROSITE" id="PS51070"/>
    </source>
</evidence>
<gene>
    <name evidence="4" type="ORF">B7P43_G01031</name>
</gene>
<keyword evidence="5" id="KW-1185">Reference proteome</keyword>
<feature type="compositionally biased region" description="Polar residues" evidence="2">
    <location>
        <begin position="61"/>
        <end position="70"/>
    </location>
</feature>
<protein>
    <recommendedName>
        <fullName evidence="3">SHD domain-containing protein</fullName>
    </recommendedName>
</protein>
<dbReference type="GO" id="GO:0006897">
    <property type="term" value="P:endocytosis"/>
    <property type="evidence" value="ECO:0007669"/>
    <property type="project" value="UniProtKB-KW"/>
</dbReference>
<proteinExistence type="predicted"/>
<dbReference type="OrthoDB" id="10063141at2759"/>
<feature type="domain" description="SHD" evidence="3">
    <location>
        <begin position="139"/>
        <end position="285"/>
    </location>
</feature>
<name>A0A2J7PG10_9NEOP</name>
<keyword evidence="1" id="KW-0254">Endocytosis</keyword>
<dbReference type="AlphaFoldDB" id="A0A2J7PG10"/>
<evidence type="ECO:0000256" key="2">
    <source>
        <dbReference type="SAM" id="MobiDB-lite"/>
    </source>
</evidence>
<dbReference type="InParanoid" id="A0A2J7PG10"/>
<comment type="caution">
    <text evidence="4">The sequence shown here is derived from an EMBL/GenBank/DDBJ whole genome shotgun (WGS) entry which is preliminary data.</text>
</comment>
<dbReference type="EMBL" id="NEVH01025635">
    <property type="protein sequence ID" value="PNF15263.1"/>
    <property type="molecule type" value="Genomic_DNA"/>
</dbReference>
<sequence length="285" mass="31962">MNEPPPVPQGTPARFNHQESGDSDEGPDFSIFIKPKNMETAATEYMSGESVPTLAPPPKSPVQNTDSSLRFNPFDKSNELVATAIPAATDEPALPQGAEVPDGMLQRTDSQETPPTPLFDEDVSQPLEEFPRISYQGDGWEMQLRQPNKKKITGQRFWKKVFVRLVYQGDNPVLQLFNTKEDKDPFQELPLQACYSVSDIGAQQFDAYGKIFTVKLQYVFYKERPGVRPGQVTKAERITNKLSKFAQYAIQGDYEGCKEFGSDLKKLGLPVEHAPQVRINFISNV</sequence>